<feature type="chain" id="PRO_5009514919" evidence="1">
    <location>
        <begin position="24"/>
        <end position="635"/>
    </location>
</feature>
<sequence length="635" mass="72181">MKINIYIIIFLVLIFVCPRTASAQIITNNPHPLNVSDLIPGPYIGVGNSFIAYTTITNPVGRMNAYYFDLKKGQNINITNDVAWDIYAFTVDKNRIVWSDNRDNMLGIYMYDVNKKKVSTVLNDAGWEYVRDVSGNLMVYTHYTDTSPQLSLFYLYDLEKKTKKLIQDDFDVQFADIYDDYIVYSGTFSPSTGLDFYLINTKKDTTIKLNDETRIIESAKIYKDHVALTIKNGLDRDVYLYDIKKQTFSPIDITPEKTSLVNFNNGIITYQNLDKLKIHLYNISSKNDLVIHINNSNAVTSDSNGDIAAYISSPMEGLADIFYAYASNIKVSADFSKGSWNLLSSSPTPVTLGGMAYDGSKYVYFAGGYKGGLGPDRHNGSNRFIRFDVESITWEDLGELPYEAYASHLLVGNGKLYWIVGAINEGQSRNFFYEYNVDDGLWNQLEDIPGDFSNSHPSQGSFTFDDSNYIYGSSYSMVSPPEEDFFRYDIAADQWEEMTSPEMSAHHILQSYKNYIYKIGGDTLDGDPVEFPLIFRDSIQRFNTLNNTWDFVSPAPEVIDSPSSSFDDEKTIYTSSGYRNRFFSYNLENNKWVRLKDSPKQLIGYQAIWVDELGFVGVSVANSSNTSNDLYLFKP</sequence>
<dbReference type="InterPro" id="IPR015915">
    <property type="entry name" value="Kelch-typ_b-propeller"/>
</dbReference>
<evidence type="ECO:0000313" key="3">
    <source>
        <dbReference type="Proteomes" id="UP000177371"/>
    </source>
</evidence>
<dbReference type="Proteomes" id="UP000177371">
    <property type="component" value="Unassembled WGS sequence"/>
</dbReference>
<dbReference type="PANTHER" id="PTHR46375:SF3">
    <property type="entry name" value="KELCH REPEAT AND BTB DOMAIN-CONTAINING PROTEIN 13"/>
    <property type="match status" value="1"/>
</dbReference>
<feature type="signal peptide" evidence="1">
    <location>
        <begin position="1"/>
        <end position="23"/>
    </location>
</feature>
<accession>A0A1F4UXQ4</accession>
<dbReference type="InterPro" id="IPR011043">
    <property type="entry name" value="Gal_Oxase/kelch_b-propeller"/>
</dbReference>
<comment type="caution">
    <text evidence="2">The sequence shown here is derived from an EMBL/GenBank/DDBJ whole genome shotgun (WGS) entry which is preliminary data.</text>
</comment>
<evidence type="ECO:0000256" key="1">
    <source>
        <dbReference type="SAM" id="SignalP"/>
    </source>
</evidence>
<dbReference type="InterPro" id="IPR052392">
    <property type="entry name" value="Kelch-BTB_domain-containing"/>
</dbReference>
<keyword evidence="1" id="KW-0732">Signal</keyword>
<reference evidence="2 3" key="1">
    <citation type="journal article" date="2016" name="Nat. Commun.">
        <title>Thousands of microbial genomes shed light on interconnected biogeochemical processes in an aquifer system.</title>
        <authorList>
            <person name="Anantharaman K."/>
            <person name="Brown C.T."/>
            <person name="Hug L.A."/>
            <person name="Sharon I."/>
            <person name="Castelle C.J."/>
            <person name="Probst A.J."/>
            <person name="Thomas B.C."/>
            <person name="Singh A."/>
            <person name="Wilkins M.J."/>
            <person name="Karaoz U."/>
            <person name="Brodie E.L."/>
            <person name="Williams K.H."/>
            <person name="Hubbard S.S."/>
            <person name="Banfield J.F."/>
        </authorList>
    </citation>
    <scope>NUCLEOTIDE SEQUENCE [LARGE SCALE GENOMIC DNA]</scope>
</reference>
<name>A0A1F4UXQ4_UNCKA</name>
<dbReference type="EMBL" id="MEUT01000044">
    <property type="protein sequence ID" value="OGC49724.1"/>
    <property type="molecule type" value="Genomic_DNA"/>
</dbReference>
<dbReference type="Gene3D" id="2.120.10.30">
    <property type="entry name" value="TolB, C-terminal domain"/>
    <property type="match status" value="1"/>
</dbReference>
<proteinExistence type="predicted"/>
<dbReference type="SUPFAM" id="SSF50965">
    <property type="entry name" value="Galactose oxidase, central domain"/>
    <property type="match status" value="1"/>
</dbReference>
<evidence type="ECO:0000313" key="2">
    <source>
        <dbReference type="EMBL" id="OGC49724.1"/>
    </source>
</evidence>
<dbReference type="Gene3D" id="2.120.10.80">
    <property type="entry name" value="Kelch-type beta propeller"/>
    <property type="match status" value="2"/>
</dbReference>
<dbReference type="STRING" id="1802610.A2W32_05265"/>
<organism evidence="2 3">
    <name type="scientific">candidate division WWE3 bacterium RBG_16_37_10</name>
    <dbReference type="NCBI Taxonomy" id="1802610"/>
    <lineage>
        <taxon>Bacteria</taxon>
        <taxon>Katanobacteria</taxon>
    </lineage>
</organism>
<dbReference type="SUPFAM" id="SSF69304">
    <property type="entry name" value="Tricorn protease N-terminal domain"/>
    <property type="match status" value="2"/>
</dbReference>
<dbReference type="InterPro" id="IPR011042">
    <property type="entry name" value="6-blade_b-propeller_TolB-like"/>
</dbReference>
<dbReference type="AlphaFoldDB" id="A0A1F4UXQ4"/>
<dbReference type="PANTHER" id="PTHR46375">
    <property type="entry name" value="KELCH REPEAT AND BTB DOMAIN-CONTAINING PROTEIN 13-RELATED"/>
    <property type="match status" value="1"/>
</dbReference>
<gene>
    <name evidence="2" type="ORF">A2W32_05265</name>
</gene>
<protein>
    <submittedName>
        <fullName evidence="2">Uncharacterized protein</fullName>
    </submittedName>
</protein>